<keyword evidence="2" id="KW-0238">DNA-binding</keyword>
<dbReference type="PROSITE" id="PS51071">
    <property type="entry name" value="HTH_RPIR"/>
    <property type="match status" value="1"/>
</dbReference>
<dbReference type="AlphaFoldDB" id="A0A1B1N2T8"/>
<protein>
    <submittedName>
        <fullName evidence="6">RpiR family transcriptional regulator</fullName>
    </submittedName>
</protein>
<dbReference type="GO" id="GO:0003677">
    <property type="term" value="F:DNA binding"/>
    <property type="evidence" value="ECO:0007669"/>
    <property type="project" value="UniProtKB-KW"/>
</dbReference>
<dbReference type="InterPro" id="IPR000281">
    <property type="entry name" value="HTH_RpiR"/>
</dbReference>
<accession>A0A1B1N2T8</accession>
<dbReference type="SUPFAM" id="SSF53697">
    <property type="entry name" value="SIS domain"/>
    <property type="match status" value="1"/>
</dbReference>
<evidence type="ECO:0000313" key="7">
    <source>
        <dbReference type="Proteomes" id="UP000092573"/>
    </source>
</evidence>
<dbReference type="PANTHER" id="PTHR30514">
    <property type="entry name" value="GLUCOKINASE"/>
    <property type="match status" value="1"/>
</dbReference>
<organism evidence="6 7">
    <name type="scientific">Paenibacillus yonginensis</name>
    <dbReference type="NCBI Taxonomy" id="1462996"/>
    <lineage>
        <taxon>Bacteria</taxon>
        <taxon>Bacillati</taxon>
        <taxon>Bacillota</taxon>
        <taxon>Bacilli</taxon>
        <taxon>Bacillales</taxon>
        <taxon>Paenibacillaceae</taxon>
        <taxon>Paenibacillus</taxon>
    </lineage>
</organism>
<reference evidence="6 7" key="1">
    <citation type="submission" date="2016-01" db="EMBL/GenBank/DDBJ databases">
        <title>Complete Genome Sequence of Paenibacillus yonginensis DCY84, a novel Plant Growth-Promoting Bacteria with Elicitation of Induced Systemic Resistance.</title>
        <authorList>
            <person name="Kim Y.J."/>
            <person name="Yang D.C."/>
            <person name="Sukweenadhi J."/>
        </authorList>
    </citation>
    <scope>NUCLEOTIDE SEQUENCE [LARGE SCALE GENOMIC DNA]</scope>
    <source>
        <strain evidence="6 7">DCY84</strain>
    </source>
</reference>
<keyword evidence="7" id="KW-1185">Reference proteome</keyword>
<dbReference type="SUPFAM" id="SSF46689">
    <property type="entry name" value="Homeodomain-like"/>
    <property type="match status" value="1"/>
</dbReference>
<dbReference type="KEGG" id="pyg:AWM70_14985"/>
<dbReference type="InterPro" id="IPR047640">
    <property type="entry name" value="RpiR-like"/>
</dbReference>
<dbReference type="Pfam" id="PF01380">
    <property type="entry name" value="SIS"/>
    <property type="match status" value="1"/>
</dbReference>
<proteinExistence type="predicted"/>
<feature type="domain" description="SIS" evidence="5">
    <location>
        <begin position="123"/>
        <end position="263"/>
    </location>
</feature>
<dbReference type="Gene3D" id="1.10.10.10">
    <property type="entry name" value="Winged helix-like DNA-binding domain superfamily/Winged helix DNA-binding domain"/>
    <property type="match status" value="1"/>
</dbReference>
<dbReference type="RefSeq" id="WP_068697746.1">
    <property type="nucleotide sequence ID" value="NZ_CP014167.1"/>
</dbReference>
<evidence type="ECO:0000259" key="4">
    <source>
        <dbReference type="PROSITE" id="PS51071"/>
    </source>
</evidence>
<dbReference type="InterPro" id="IPR046348">
    <property type="entry name" value="SIS_dom_sf"/>
</dbReference>
<evidence type="ECO:0000256" key="2">
    <source>
        <dbReference type="ARBA" id="ARBA00023125"/>
    </source>
</evidence>
<dbReference type="PANTHER" id="PTHR30514:SF10">
    <property type="entry name" value="MURR_RPIR FAMILY TRANSCRIPTIONAL REGULATOR"/>
    <property type="match status" value="1"/>
</dbReference>
<dbReference type="InterPro" id="IPR009057">
    <property type="entry name" value="Homeodomain-like_sf"/>
</dbReference>
<dbReference type="Proteomes" id="UP000092573">
    <property type="component" value="Chromosome"/>
</dbReference>
<dbReference type="CDD" id="cd05013">
    <property type="entry name" value="SIS_RpiR"/>
    <property type="match status" value="1"/>
</dbReference>
<evidence type="ECO:0000256" key="3">
    <source>
        <dbReference type="ARBA" id="ARBA00023163"/>
    </source>
</evidence>
<dbReference type="PROSITE" id="PS51464">
    <property type="entry name" value="SIS"/>
    <property type="match status" value="1"/>
</dbReference>
<gene>
    <name evidence="6" type="ORF">AWM70_14985</name>
</gene>
<evidence type="ECO:0000259" key="5">
    <source>
        <dbReference type="PROSITE" id="PS51464"/>
    </source>
</evidence>
<evidence type="ECO:0000313" key="6">
    <source>
        <dbReference type="EMBL" id="ANS75743.1"/>
    </source>
</evidence>
<dbReference type="GO" id="GO:0097367">
    <property type="term" value="F:carbohydrate derivative binding"/>
    <property type="evidence" value="ECO:0007669"/>
    <property type="project" value="InterPro"/>
</dbReference>
<name>A0A1B1N2T8_9BACL</name>
<dbReference type="InterPro" id="IPR001347">
    <property type="entry name" value="SIS_dom"/>
</dbReference>
<dbReference type="EMBL" id="CP014167">
    <property type="protein sequence ID" value="ANS75743.1"/>
    <property type="molecule type" value="Genomic_DNA"/>
</dbReference>
<dbReference type="OrthoDB" id="370421at2"/>
<dbReference type="Pfam" id="PF01418">
    <property type="entry name" value="HTH_6"/>
    <property type="match status" value="1"/>
</dbReference>
<keyword evidence="3" id="KW-0804">Transcription</keyword>
<evidence type="ECO:0000256" key="1">
    <source>
        <dbReference type="ARBA" id="ARBA00023015"/>
    </source>
</evidence>
<dbReference type="Gene3D" id="3.40.50.10490">
    <property type="entry name" value="Glucose-6-phosphate isomerase like protein, domain 1"/>
    <property type="match status" value="1"/>
</dbReference>
<dbReference type="GO" id="GO:0003700">
    <property type="term" value="F:DNA-binding transcription factor activity"/>
    <property type="evidence" value="ECO:0007669"/>
    <property type="project" value="InterPro"/>
</dbReference>
<dbReference type="InterPro" id="IPR035472">
    <property type="entry name" value="RpiR-like_SIS"/>
</dbReference>
<dbReference type="GO" id="GO:1901135">
    <property type="term" value="P:carbohydrate derivative metabolic process"/>
    <property type="evidence" value="ECO:0007669"/>
    <property type="project" value="InterPro"/>
</dbReference>
<dbReference type="STRING" id="1462996.AWM70_14985"/>
<keyword evidence="1" id="KW-0805">Transcription regulation</keyword>
<sequence length="281" mass="31065">MNGGLVRLRELVNTLTSSERKVADFILNDPQRIIDMSVAQLAEESGGSQAAVIRLCKSAGFKGYQELKLKVAGDLQTQGFANGYQEIKPDSTIAELIETVSNNNMQSIVDTMKILTPAFVEKAVETLVKAKQIFFYGVGASNLIALDAQQKFMRINKLSMAFMDPDQQLISSVMLTKEDVVVGISYSGETQTVVDCLKHAKERGAAVISITRYGNNPVSELADIPLYISSTEMEIRSGATSSRITQLNLIDILYLAVSSRNYEQSVRYLELTRRVVKKNHK</sequence>
<feature type="domain" description="HTH rpiR-type" evidence="4">
    <location>
        <begin position="2"/>
        <end position="78"/>
    </location>
</feature>
<dbReference type="InterPro" id="IPR036388">
    <property type="entry name" value="WH-like_DNA-bd_sf"/>
</dbReference>